<protein>
    <submittedName>
        <fullName evidence="2">Uncharacterized protein</fullName>
    </submittedName>
</protein>
<accession>A0A1J0VZP7</accession>
<keyword evidence="1" id="KW-1133">Transmembrane helix</keyword>
<evidence type="ECO:0000313" key="2">
    <source>
        <dbReference type="EMBL" id="APE37457.1"/>
    </source>
</evidence>
<evidence type="ECO:0000256" key="1">
    <source>
        <dbReference type="SAM" id="Phobius"/>
    </source>
</evidence>
<sequence length="148" mass="15417">MSRAWSTFAASDALSGAKARITTISQMFDGLDEIENRALIQQHLDTISASADTIVLAAVGFIFSMGGSAAIAAARVGVLVVSAVSKIRTTLNSQKLLKILGFTAAFGGAVGAITAFEEVPDTQKVALALAEIIAMKVLIDEGAEDRFQ</sequence>
<dbReference type="KEGG" id="nsl:BOX37_29990"/>
<keyword evidence="3" id="KW-1185">Reference proteome</keyword>
<feature type="transmembrane region" description="Helical" evidence="1">
    <location>
        <begin position="96"/>
        <end position="116"/>
    </location>
</feature>
<gene>
    <name evidence="2" type="ORF">BOX37_29990</name>
</gene>
<keyword evidence="1" id="KW-0472">Membrane</keyword>
<evidence type="ECO:0000313" key="3">
    <source>
        <dbReference type="Proteomes" id="UP000183810"/>
    </source>
</evidence>
<organism evidence="2 3">
    <name type="scientific">Nocardia mangyaensis</name>
    <dbReference type="NCBI Taxonomy" id="2213200"/>
    <lineage>
        <taxon>Bacteria</taxon>
        <taxon>Bacillati</taxon>
        <taxon>Actinomycetota</taxon>
        <taxon>Actinomycetes</taxon>
        <taxon>Mycobacteriales</taxon>
        <taxon>Nocardiaceae</taxon>
        <taxon>Nocardia</taxon>
    </lineage>
</organism>
<feature type="transmembrane region" description="Helical" evidence="1">
    <location>
        <begin position="54"/>
        <end position="84"/>
    </location>
</feature>
<dbReference type="EMBL" id="CP018082">
    <property type="protein sequence ID" value="APE37457.1"/>
    <property type="molecule type" value="Genomic_DNA"/>
</dbReference>
<name>A0A1J0VZP7_9NOCA</name>
<dbReference type="Proteomes" id="UP000183810">
    <property type="component" value="Chromosome"/>
</dbReference>
<dbReference type="AlphaFoldDB" id="A0A1J0VZP7"/>
<proteinExistence type="predicted"/>
<keyword evidence="1" id="KW-0812">Transmembrane</keyword>
<reference evidence="2" key="1">
    <citation type="submission" date="2016-11" db="EMBL/GenBank/DDBJ databases">
        <authorList>
            <person name="Jaros S."/>
            <person name="Januszkiewicz K."/>
            <person name="Wedrychowicz H."/>
        </authorList>
    </citation>
    <scope>NUCLEOTIDE SEQUENCE [LARGE SCALE GENOMIC DNA]</scope>
    <source>
        <strain evidence="2">Y48</strain>
    </source>
</reference>